<name>A0A0K1JEC3_9MICO</name>
<dbReference type="STRING" id="571913.VV02_02940"/>
<keyword evidence="2" id="KW-0503">Monooxygenase</keyword>
<dbReference type="GO" id="GO:0004497">
    <property type="term" value="F:monooxygenase activity"/>
    <property type="evidence" value="ECO:0007669"/>
    <property type="project" value="UniProtKB-KW"/>
</dbReference>
<dbReference type="InterPro" id="IPR002938">
    <property type="entry name" value="FAD-bd"/>
</dbReference>
<accession>A0A0K1JEC3</accession>
<dbReference type="PATRIC" id="fig|571913.6.peg.602"/>
<dbReference type="EMBL" id="CP011112">
    <property type="protein sequence ID" value="AKU15056.1"/>
    <property type="molecule type" value="Genomic_DNA"/>
</dbReference>
<dbReference type="AlphaFoldDB" id="A0A0K1JEC3"/>
<keyword evidence="1" id="KW-0560">Oxidoreductase</keyword>
<dbReference type="KEGG" id="lmoi:VV02_02940"/>
<dbReference type="InterPro" id="IPR050493">
    <property type="entry name" value="FAD-dep_Monooxygenase_BioMet"/>
</dbReference>
<dbReference type="OrthoDB" id="9782160at2"/>
<evidence type="ECO:0000256" key="1">
    <source>
        <dbReference type="ARBA" id="ARBA00023002"/>
    </source>
</evidence>
<dbReference type="Gene3D" id="3.50.50.60">
    <property type="entry name" value="FAD/NAD(P)-binding domain"/>
    <property type="match status" value="1"/>
</dbReference>
<dbReference type="Proteomes" id="UP000066480">
    <property type="component" value="Chromosome"/>
</dbReference>
<keyword evidence="5" id="KW-1185">Reference proteome</keyword>
<proteinExistence type="predicted"/>
<dbReference type="GO" id="GO:0071949">
    <property type="term" value="F:FAD binding"/>
    <property type="evidence" value="ECO:0007669"/>
    <property type="project" value="InterPro"/>
</dbReference>
<feature type="domain" description="FAD-binding" evidence="3">
    <location>
        <begin position="2"/>
        <end position="345"/>
    </location>
</feature>
<dbReference type="SUPFAM" id="SSF51905">
    <property type="entry name" value="FAD/NAD(P)-binding domain"/>
    <property type="match status" value="1"/>
</dbReference>
<evidence type="ECO:0000256" key="2">
    <source>
        <dbReference type="ARBA" id="ARBA00023033"/>
    </source>
</evidence>
<evidence type="ECO:0000259" key="3">
    <source>
        <dbReference type="Pfam" id="PF01494"/>
    </source>
</evidence>
<dbReference type="InterPro" id="IPR036188">
    <property type="entry name" value="FAD/NAD-bd_sf"/>
</dbReference>
<dbReference type="PANTHER" id="PTHR13789:SF309">
    <property type="entry name" value="PUTATIVE (AFU_ORTHOLOGUE AFUA_6G14510)-RELATED"/>
    <property type="match status" value="1"/>
</dbReference>
<dbReference type="PRINTS" id="PR00420">
    <property type="entry name" value="RNGMNOXGNASE"/>
</dbReference>
<sequence>MTKILVAGGGIAGTLTAIALHETGHEPVLYEAYDRGADGVGAFLTLAVNGLDAIAPLGLKDLVSGLGFETPRMTMSLGNGRRLAEFPLGGPLPDGTTTVTVLRSDLYVALRDEAARRGIPAEYGKRLIGASQTADEVRAEFADGSYATGDLLIGADGLRSRVRQIIDPDAPSPRYVPLLNTGGFAHGLALDDEPGVMNMVFGKRVFFCHVVHPDGSVWWFANVPRKKEPTESDLSGLVGERWRAELVSLLKVDKTPAAAIVEVTPEIYAPWATYDYPSVPTWRNGRMVIIGDAAHATSPSAGQGAGMAIEDAVTLARCLRDVPDHEQALATYEGLRRERVEAVVAQGKHNGDGKVIGPVGRLIRDLYLTHAFKKPVVDDPNEFMWKHHIDWDEKVTAASAAGLG</sequence>
<evidence type="ECO:0000313" key="5">
    <source>
        <dbReference type="Proteomes" id="UP000066480"/>
    </source>
</evidence>
<organism evidence="4 5">
    <name type="scientific">Luteipulveratus mongoliensis</name>
    <dbReference type="NCBI Taxonomy" id="571913"/>
    <lineage>
        <taxon>Bacteria</taxon>
        <taxon>Bacillati</taxon>
        <taxon>Actinomycetota</taxon>
        <taxon>Actinomycetes</taxon>
        <taxon>Micrococcales</taxon>
        <taxon>Dermacoccaceae</taxon>
        <taxon>Luteipulveratus</taxon>
    </lineage>
</organism>
<protein>
    <submittedName>
        <fullName evidence="4">FAD-dependent oxidoreductase</fullName>
    </submittedName>
</protein>
<dbReference type="PANTHER" id="PTHR13789">
    <property type="entry name" value="MONOOXYGENASE"/>
    <property type="match status" value="1"/>
</dbReference>
<dbReference type="Pfam" id="PF01494">
    <property type="entry name" value="FAD_binding_3"/>
    <property type="match status" value="1"/>
</dbReference>
<dbReference type="RefSeq" id="WP_052589683.1">
    <property type="nucleotide sequence ID" value="NZ_CP011112.1"/>
</dbReference>
<gene>
    <name evidence="4" type="ORF">VV02_02940</name>
</gene>
<evidence type="ECO:0000313" key="4">
    <source>
        <dbReference type="EMBL" id="AKU15056.1"/>
    </source>
</evidence>
<reference evidence="4 5" key="1">
    <citation type="submission" date="2015-03" db="EMBL/GenBank/DDBJ databases">
        <title>Luteipulveratus halotolerans sp. nov., a novel actinobacterium (Dermacoccaceae) from Sarawak, Malaysia.</title>
        <authorList>
            <person name="Juboi H."/>
            <person name="Basik A."/>
            <person name="Shamsul S.S."/>
            <person name="Arnold P."/>
            <person name="Schmitt E.K."/>
            <person name="Sanglier J.-J."/>
            <person name="Yeo T."/>
        </authorList>
    </citation>
    <scope>NUCLEOTIDE SEQUENCE [LARGE SCALE GENOMIC DNA]</scope>
    <source>
        <strain evidence="4 5">MN07-A0370</strain>
    </source>
</reference>